<dbReference type="EMBL" id="CH933807">
    <property type="protein sequence ID" value="KRG03445.1"/>
    <property type="molecule type" value="Genomic_DNA"/>
</dbReference>
<evidence type="ECO:0000313" key="4">
    <source>
        <dbReference type="Proteomes" id="UP000009192"/>
    </source>
</evidence>
<keyword evidence="1" id="KW-0175">Coiled coil</keyword>
<evidence type="ECO:0000256" key="2">
    <source>
        <dbReference type="SAM" id="MobiDB-lite"/>
    </source>
</evidence>
<dbReference type="AlphaFoldDB" id="A0A0Q9X6C9"/>
<evidence type="ECO:0000256" key="1">
    <source>
        <dbReference type="SAM" id="Coils"/>
    </source>
</evidence>
<dbReference type="InterPro" id="IPR031843">
    <property type="entry name" value="Yuri_gagarin"/>
</dbReference>
<accession>A0A0Q9X6C9</accession>
<keyword evidence="4" id="KW-1185">Reference proteome</keyword>
<reference evidence="3 4" key="1">
    <citation type="journal article" date="2007" name="Nature">
        <title>Evolution of genes and genomes on the Drosophila phylogeny.</title>
        <authorList>
            <consortium name="Drosophila 12 Genomes Consortium"/>
            <person name="Clark A.G."/>
            <person name="Eisen M.B."/>
            <person name="Smith D.R."/>
            <person name="Bergman C.M."/>
            <person name="Oliver B."/>
            <person name="Markow T.A."/>
            <person name="Kaufman T.C."/>
            <person name="Kellis M."/>
            <person name="Gelbart W."/>
            <person name="Iyer V.N."/>
            <person name="Pollard D.A."/>
            <person name="Sackton T.B."/>
            <person name="Larracuente A.M."/>
            <person name="Singh N.D."/>
            <person name="Abad J.P."/>
            <person name="Abt D.N."/>
            <person name="Adryan B."/>
            <person name="Aguade M."/>
            <person name="Akashi H."/>
            <person name="Anderson W.W."/>
            <person name="Aquadro C.F."/>
            <person name="Ardell D.H."/>
            <person name="Arguello R."/>
            <person name="Artieri C.G."/>
            <person name="Barbash D.A."/>
            <person name="Barker D."/>
            <person name="Barsanti P."/>
            <person name="Batterham P."/>
            <person name="Batzoglou S."/>
            <person name="Begun D."/>
            <person name="Bhutkar A."/>
            <person name="Blanco E."/>
            <person name="Bosak S.A."/>
            <person name="Bradley R.K."/>
            <person name="Brand A.D."/>
            <person name="Brent M.R."/>
            <person name="Brooks A.N."/>
            <person name="Brown R.H."/>
            <person name="Butlin R.K."/>
            <person name="Caggese C."/>
            <person name="Calvi B.R."/>
            <person name="Bernardo de Carvalho A."/>
            <person name="Caspi A."/>
            <person name="Castrezana S."/>
            <person name="Celniker S.E."/>
            <person name="Chang J.L."/>
            <person name="Chapple C."/>
            <person name="Chatterji S."/>
            <person name="Chinwalla A."/>
            <person name="Civetta A."/>
            <person name="Clifton S.W."/>
            <person name="Comeron J.M."/>
            <person name="Costello J.C."/>
            <person name="Coyne J.A."/>
            <person name="Daub J."/>
            <person name="David R.G."/>
            <person name="Delcher A.L."/>
            <person name="Delehaunty K."/>
            <person name="Do C.B."/>
            <person name="Ebling H."/>
            <person name="Edwards K."/>
            <person name="Eickbush T."/>
            <person name="Evans J.D."/>
            <person name="Filipski A."/>
            <person name="Findeiss S."/>
            <person name="Freyhult E."/>
            <person name="Fulton L."/>
            <person name="Fulton R."/>
            <person name="Garcia A.C."/>
            <person name="Gardiner A."/>
            <person name="Garfield D.A."/>
            <person name="Garvin B.E."/>
            <person name="Gibson G."/>
            <person name="Gilbert D."/>
            <person name="Gnerre S."/>
            <person name="Godfrey J."/>
            <person name="Good R."/>
            <person name="Gotea V."/>
            <person name="Gravely B."/>
            <person name="Greenberg A.J."/>
            <person name="Griffiths-Jones S."/>
            <person name="Gross S."/>
            <person name="Guigo R."/>
            <person name="Gustafson E.A."/>
            <person name="Haerty W."/>
            <person name="Hahn M.W."/>
            <person name="Halligan D.L."/>
            <person name="Halpern A.L."/>
            <person name="Halter G.M."/>
            <person name="Han M.V."/>
            <person name="Heger A."/>
            <person name="Hillier L."/>
            <person name="Hinrichs A.S."/>
            <person name="Holmes I."/>
            <person name="Hoskins R.A."/>
            <person name="Hubisz M.J."/>
            <person name="Hultmark D."/>
            <person name="Huntley M.A."/>
            <person name="Jaffe D.B."/>
            <person name="Jagadeeshan S."/>
            <person name="Jeck W.R."/>
            <person name="Johnson J."/>
            <person name="Jones C.D."/>
            <person name="Jordan W.C."/>
            <person name="Karpen G.H."/>
            <person name="Kataoka E."/>
            <person name="Keightley P.D."/>
            <person name="Kheradpour P."/>
            <person name="Kirkness E.F."/>
            <person name="Koerich L.B."/>
            <person name="Kristiansen K."/>
            <person name="Kudrna D."/>
            <person name="Kulathinal R.J."/>
            <person name="Kumar S."/>
            <person name="Kwok R."/>
            <person name="Lander E."/>
            <person name="Langley C.H."/>
            <person name="Lapoint R."/>
            <person name="Lazzaro B.P."/>
            <person name="Lee S.J."/>
            <person name="Levesque L."/>
            <person name="Li R."/>
            <person name="Lin C.F."/>
            <person name="Lin M.F."/>
            <person name="Lindblad-Toh K."/>
            <person name="Llopart A."/>
            <person name="Long M."/>
            <person name="Low L."/>
            <person name="Lozovsky E."/>
            <person name="Lu J."/>
            <person name="Luo M."/>
            <person name="Machado C.A."/>
            <person name="Makalowski W."/>
            <person name="Marzo M."/>
            <person name="Matsuda M."/>
            <person name="Matzkin L."/>
            <person name="McAllister B."/>
            <person name="McBride C.S."/>
            <person name="McKernan B."/>
            <person name="McKernan K."/>
            <person name="Mendez-Lago M."/>
            <person name="Minx P."/>
            <person name="Mollenhauer M.U."/>
            <person name="Montooth K."/>
            <person name="Mount S.M."/>
            <person name="Mu X."/>
            <person name="Myers E."/>
            <person name="Negre B."/>
            <person name="Newfeld S."/>
            <person name="Nielsen R."/>
            <person name="Noor M.A."/>
            <person name="O'Grady P."/>
            <person name="Pachter L."/>
            <person name="Papaceit M."/>
            <person name="Parisi M.J."/>
            <person name="Parisi M."/>
            <person name="Parts L."/>
            <person name="Pedersen J.S."/>
            <person name="Pesole G."/>
            <person name="Phillippy A.M."/>
            <person name="Ponting C.P."/>
            <person name="Pop M."/>
            <person name="Porcelli D."/>
            <person name="Powell J.R."/>
            <person name="Prohaska S."/>
            <person name="Pruitt K."/>
            <person name="Puig M."/>
            <person name="Quesneville H."/>
            <person name="Ram K.R."/>
            <person name="Rand D."/>
            <person name="Rasmussen M.D."/>
            <person name="Reed L.K."/>
            <person name="Reenan R."/>
            <person name="Reily A."/>
            <person name="Remington K.A."/>
            <person name="Rieger T.T."/>
            <person name="Ritchie M.G."/>
            <person name="Robin C."/>
            <person name="Rogers Y.H."/>
            <person name="Rohde C."/>
            <person name="Rozas J."/>
            <person name="Rubenfield M.J."/>
            <person name="Ruiz A."/>
            <person name="Russo S."/>
            <person name="Salzberg S.L."/>
            <person name="Sanchez-Gracia A."/>
            <person name="Saranga D.J."/>
            <person name="Sato H."/>
            <person name="Schaeffer S.W."/>
            <person name="Schatz M.C."/>
            <person name="Schlenke T."/>
            <person name="Schwartz R."/>
            <person name="Segarra C."/>
            <person name="Singh R.S."/>
            <person name="Sirot L."/>
            <person name="Sirota M."/>
            <person name="Sisneros N.B."/>
            <person name="Smith C.D."/>
            <person name="Smith T.F."/>
            <person name="Spieth J."/>
            <person name="Stage D.E."/>
            <person name="Stark A."/>
            <person name="Stephan W."/>
            <person name="Strausberg R.L."/>
            <person name="Strempel S."/>
            <person name="Sturgill D."/>
            <person name="Sutton G."/>
            <person name="Sutton G.G."/>
            <person name="Tao W."/>
            <person name="Teichmann S."/>
            <person name="Tobari Y.N."/>
            <person name="Tomimura Y."/>
            <person name="Tsolas J.M."/>
            <person name="Valente V.L."/>
            <person name="Venter E."/>
            <person name="Venter J.C."/>
            <person name="Vicario S."/>
            <person name="Vieira F.G."/>
            <person name="Vilella A.J."/>
            <person name="Villasante A."/>
            <person name="Walenz B."/>
            <person name="Wang J."/>
            <person name="Wasserman M."/>
            <person name="Watts T."/>
            <person name="Wilson D."/>
            <person name="Wilson R.K."/>
            <person name="Wing R.A."/>
            <person name="Wolfner M.F."/>
            <person name="Wong A."/>
            <person name="Wong G.K."/>
            <person name="Wu C.I."/>
            <person name="Wu G."/>
            <person name="Yamamoto D."/>
            <person name="Yang H.P."/>
            <person name="Yang S.P."/>
            <person name="Yorke J.A."/>
            <person name="Yoshida K."/>
            <person name="Zdobnov E."/>
            <person name="Zhang P."/>
            <person name="Zhang Y."/>
            <person name="Zimin A.V."/>
            <person name="Baldwin J."/>
            <person name="Abdouelleil A."/>
            <person name="Abdulkadir J."/>
            <person name="Abebe A."/>
            <person name="Abera B."/>
            <person name="Abreu J."/>
            <person name="Acer S.C."/>
            <person name="Aftuck L."/>
            <person name="Alexander A."/>
            <person name="An P."/>
            <person name="Anderson E."/>
            <person name="Anderson S."/>
            <person name="Arachi H."/>
            <person name="Azer M."/>
            <person name="Bachantsang P."/>
            <person name="Barry A."/>
            <person name="Bayul T."/>
            <person name="Berlin A."/>
            <person name="Bessette D."/>
            <person name="Bloom T."/>
            <person name="Blye J."/>
            <person name="Boguslavskiy L."/>
            <person name="Bonnet C."/>
            <person name="Boukhgalter B."/>
            <person name="Bourzgui I."/>
            <person name="Brown A."/>
            <person name="Cahill P."/>
            <person name="Channer S."/>
            <person name="Cheshatsang Y."/>
            <person name="Chuda L."/>
            <person name="Citroen M."/>
            <person name="Collymore A."/>
            <person name="Cooke P."/>
            <person name="Costello M."/>
            <person name="D'Aco K."/>
            <person name="Daza R."/>
            <person name="De Haan G."/>
            <person name="DeGray S."/>
            <person name="DeMaso C."/>
            <person name="Dhargay N."/>
            <person name="Dooley K."/>
            <person name="Dooley E."/>
            <person name="Doricent M."/>
            <person name="Dorje P."/>
            <person name="Dorjee K."/>
            <person name="Dupes A."/>
            <person name="Elong R."/>
            <person name="Falk J."/>
            <person name="Farina A."/>
            <person name="Faro S."/>
            <person name="Ferguson D."/>
            <person name="Fisher S."/>
            <person name="Foley C.D."/>
            <person name="Franke A."/>
            <person name="Friedrich D."/>
            <person name="Gadbois L."/>
            <person name="Gearin G."/>
            <person name="Gearin C.R."/>
            <person name="Giannoukos G."/>
            <person name="Goode T."/>
            <person name="Graham J."/>
            <person name="Grandbois E."/>
            <person name="Grewal S."/>
            <person name="Gyaltsen K."/>
            <person name="Hafez N."/>
            <person name="Hagos B."/>
            <person name="Hall J."/>
            <person name="Henson C."/>
            <person name="Hollinger A."/>
            <person name="Honan T."/>
            <person name="Huard M.D."/>
            <person name="Hughes L."/>
            <person name="Hurhula B."/>
            <person name="Husby M.E."/>
            <person name="Kamat A."/>
            <person name="Kanga B."/>
            <person name="Kashin S."/>
            <person name="Khazanovich D."/>
            <person name="Kisner P."/>
            <person name="Lance K."/>
            <person name="Lara M."/>
            <person name="Lee W."/>
            <person name="Lennon N."/>
            <person name="Letendre F."/>
            <person name="LeVine R."/>
            <person name="Lipovsky A."/>
            <person name="Liu X."/>
            <person name="Liu J."/>
            <person name="Liu S."/>
            <person name="Lokyitsang T."/>
            <person name="Lokyitsang Y."/>
            <person name="Lubonja R."/>
            <person name="Lui A."/>
            <person name="MacDonald P."/>
            <person name="Magnisalis V."/>
            <person name="Maru K."/>
            <person name="Matthews C."/>
            <person name="McCusker W."/>
            <person name="McDonough S."/>
            <person name="Mehta T."/>
            <person name="Meldrim J."/>
            <person name="Meneus L."/>
            <person name="Mihai O."/>
            <person name="Mihalev A."/>
            <person name="Mihova T."/>
            <person name="Mittelman R."/>
            <person name="Mlenga V."/>
            <person name="Montmayeur A."/>
            <person name="Mulrain L."/>
            <person name="Navidi A."/>
            <person name="Naylor J."/>
            <person name="Negash T."/>
            <person name="Nguyen T."/>
            <person name="Nguyen N."/>
            <person name="Nicol R."/>
            <person name="Norbu C."/>
            <person name="Norbu N."/>
            <person name="Novod N."/>
            <person name="O'Neill B."/>
            <person name="Osman S."/>
            <person name="Markiewicz E."/>
            <person name="Oyono O.L."/>
            <person name="Patti C."/>
            <person name="Phunkhang P."/>
            <person name="Pierre F."/>
            <person name="Priest M."/>
            <person name="Raghuraman S."/>
            <person name="Rege F."/>
            <person name="Reyes R."/>
            <person name="Rise C."/>
            <person name="Rogov P."/>
            <person name="Ross K."/>
            <person name="Ryan E."/>
            <person name="Settipalli S."/>
            <person name="Shea T."/>
            <person name="Sherpa N."/>
            <person name="Shi L."/>
            <person name="Shih D."/>
            <person name="Sparrow T."/>
            <person name="Spaulding J."/>
            <person name="Stalker J."/>
            <person name="Stange-Thomann N."/>
            <person name="Stavropoulos S."/>
            <person name="Stone C."/>
            <person name="Strader C."/>
            <person name="Tesfaye S."/>
            <person name="Thomson T."/>
            <person name="Thoulutsang Y."/>
            <person name="Thoulutsang D."/>
            <person name="Topham K."/>
            <person name="Topping I."/>
            <person name="Tsamla T."/>
            <person name="Vassiliev H."/>
            <person name="Vo A."/>
            <person name="Wangchuk T."/>
            <person name="Wangdi T."/>
            <person name="Weiand M."/>
            <person name="Wilkinson J."/>
            <person name="Wilson A."/>
            <person name="Yadav S."/>
            <person name="Young G."/>
            <person name="Yu Q."/>
            <person name="Zembek L."/>
            <person name="Zhong D."/>
            <person name="Zimmer A."/>
            <person name="Zwirko Z."/>
            <person name="Jaffe D.B."/>
            <person name="Alvarez P."/>
            <person name="Brockman W."/>
            <person name="Butler J."/>
            <person name="Chin C."/>
            <person name="Gnerre S."/>
            <person name="Grabherr M."/>
            <person name="Kleber M."/>
            <person name="Mauceli E."/>
            <person name="MacCallum I."/>
        </authorList>
    </citation>
    <scope>NUCLEOTIDE SEQUENCE [LARGE SCALE GENOMIC DNA]</scope>
    <source>
        <strain evidence="4">Tucson 15081-1352.22</strain>
    </source>
</reference>
<protein>
    <submittedName>
        <fullName evidence="3">Uncharacterized protein, isoform C</fullName>
    </submittedName>
</protein>
<dbReference type="Proteomes" id="UP000009192">
    <property type="component" value="Unassembled WGS sequence"/>
</dbReference>
<gene>
    <name evidence="3" type="primary">Dmoj\GI22737</name>
    <name evidence="3" type="ORF">Dmoj_GI22737</name>
</gene>
<sequence>MSQRRVFCLNATTMGLSTSPPSSPRGPPPELDRQPDKKDQQQQQTQEQQEEKCEEQPNQQNEKPKKPMDESRKQPQEEAKDQAQPPPAVAAPQPARSAPPAARAAHPTISDLPNICRHYAACSLSGGCDASVGFGNLESKSGSTLTSTEHYHNQLQKLRTICGEAAITNFELNNLFLNRLKEIDCLDEQCGGDSKFTKLRLATFQDWVDLLLHVNYIIFGNMSAMEVEAYEKIMNCFQSVRGEQQQAQDENRKLRKDMCAIIKLVQHAFHHNTWNTDDMCLETLTVNQLLGIQGDQARPESETEKVTKCMRSLANEVAAKHDEVCHLQSQMCALDEVVQTARQKLILKDQCIAQLNQQLVELQDCLANMSQELNNKTRAVKQYEEAFDTMDSNSCLFDNINEKDQQANELMRLLNKELNEFISIISTKDFQAMECRRKLLSCFIDRINNDRIETMRKLENMRSQLRALDCNIDQLESPMACSTQRPEDEYDNQLIDGLRRRLIAINECNKKLNFRCQQVEAQQRLELLNVTSDFEAVRAINEKNSHVLKEIADLLSKLRCRDLSYEEIYTKKSSDNPFCIAIMEMYQKLNQLENNKETENLQSLNERLVCQIESLRVVLQERDTEICELRNTLNGYVDLNETNRLKDEISLLRQQNCEDSQKVLQIASLLEAKEYERQKATANNEATIQMYEDQCKELRRAHKEVKSLKERLCSLEKCQQELNAERNSLCAEITALKDKDAELCGKDRALNEQLKCKEQDLKKSRCLLHDMQCHLKQEERQHKETLDRLCKANDDIRQQMRAVANECKQMQLKLKYVCDSRPT</sequence>
<feature type="region of interest" description="Disordered" evidence="2">
    <location>
        <begin position="1"/>
        <end position="106"/>
    </location>
</feature>
<evidence type="ECO:0000313" key="3">
    <source>
        <dbReference type="EMBL" id="KRG03445.1"/>
    </source>
</evidence>
<name>A0A0Q9X6C9_DROMO</name>
<feature type="coiled-coil region" evidence="1">
    <location>
        <begin position="786"/>
        <end position="813"/>
    </location>
</feature>
<proteinExistence type="predicted"/>
<dbReference type="SMR" id="A0A0Q9X6C9"/>
<dbReference type="OrthoDB" id="6350415at2759"/>
<feature type="coiled-coil region" evidence="1">
    <location>
        <begin position="352"/>
        <end position="420"/>
    </location>
</feature>
<dbReference type="Pfam" id="PF15934">
    <property type="entry name" value="Yuri_gagarin"/>
    <property type="match status" value="1"/>
</dbReference>
<feature type="coiled-coil region" evidence="1">
    <location>
        <begin position="681"/>
        <end position="739"/>
    </location>
</feature>
<organism evidence="3 4">
    <name type="scientific">Drosophila mojavensis</name>
    <name type="common">Fruit fly</name>
    <dbReference type="NCBI Taxonomy" id="7230"/>
    <lineage>
        <taxon>Eukaryota</taxon>
        <taxon>Metazoa</taxon>
        <taxon>Ecdysozoa</taxon>
        <taxon>Arthropoda</taxon>
        <taxon>Hexapoda</taxon>
        <taxon>Insecta</taxon>
        <taxon>Pterygota</taxon>
        <taxon>Neoptera</taxon>
        <taxon>Endopterygota</taxon>
        <taxon>Diptera</taxon>
        <taxon>Brachycera</taxon>
        <taxon>Muscomorpha</taxon>
        <taxon>Ephydroidea</taxon>
        <taxon>Drosophilidae</taxon>
        <taxon>Drosophila</taxon>
    </lineage>
</organism>
<feature type="compositionally biased region" description="Basic and acidic residues" evidence="2">
    <location>
        <begin position="62"/>
        <end position="81"/>
    </location>
</feature>
<feature type="compositionally biased region" description="Low complexity" evidence="2">
    <location>
        <begin position="90"/>
        <end position="106"/>
    </location>
</feature>
<feature type="compositionally biased region" description="Basic and acidic residues" evidence="2">
    <location>
        <begin position="30"/>
        <end position="40"/>
    </location>
</feature>